<dbReference type="Proteomes" id="UP000029981">
    <property type="component" value="Chromosome 3"/>
</dbReference>
<dbReference type="EMBL" id="CM002924">
    <property type="protein sequence ID" value="KGN56238.1"/>
    <property type="molecule type" value="Genomic_DNA"/>
</dbReference>
<proteinExistence type="predicted"/>
<name>A0A0A0L390_CUCSA</name>
<evidence type="ECO:0000313" key="2">
    <source>
        <dbReference type="Proteomes" id="UP000029981"/>
    </source>
</evidence>
<dbReference type="AlphaFoldDB" id="A0A0A0L390"/>
<gene>
    <name evidence="1" type="ORF">Csa_3G104910</name>
</gene>
<protein>
    <submittedName>
        <fullName evidence="1">Uncharacterized protein</fullName>
    </submittedName>
</protein>
<reference evidence="1 2" key="2">
    <citation type="journal article" date="2009" name="PLoS ONE">
        <title>An integrated genetic and cytogenetic map of the cucumber genome.</title>
        <authorList>
            <person name="Ren Y."/>
            <person name="Zhang Z."/>
            <person name="Liu J."/>
            <person name="Staub J.E."/>
            <person name="Han Y."/>
            <person name="Cheng Z."/>
            <person name="Li X."/>
            <person name="Lu J."/>
            <person name="Miao H."/>
            <person name="Kang H."/>
            <person name="Xie B."/>
            <person name="Gu X."/>
            <person name="Wang X."/>
            <person name="Du Y."/>
            <person name="Jin W."/>
            <person name="Huang S."/>
        </authorList>
    </citation>
    <scope>NUCLEOTIDE SEQUENCE [LARGE SCALE GENOMIC DNA]</scope>
    <source>
        <strain evidence="2">cv. 9930</strain>
    </source>
</reference>
<dbReference type="Gramene" id="KGN56238">
    <property type="protein sequence ID" value="KGN56238"/>
    <property type="gene ID" value="Csa_3G104910"/>
</dbReference>
<sequence length="107" mass="12077">MVRLGNEAKRLRRFVHFTRVKPTIDAKTEAKGSLASNLPPLDSPCRALHNAQWLWSGKRRSDAAATLHLKRTIWKMRRRAPGGHCTPVSMCLRLTPCCPVCLPTSQF</sequence>
<organism evidence="1 2">
    <name type="scientific">Cucumis sativus</name>
    <name type="common">Cucumber</name>
    <dbReference type="NCBI Taxonomy" id="3659"/>
    <lineage>
        <taxon>Eukaryota</taxon>
        <taxon>Viridiplantae</taxon>
        <taxon>Streptophyta</taxon>
        <taxon>Embryophyta</taxon>
        <taxon>Tracheophyta</taxon>
        <taxon>Spermatophyta</taxon>
        <taxon>Magnoliopsida</taxon>
        <taxon>eudicotyledons</taxon>
        <taxon>Gunneridae</taxon>
        <taxon>Pentapetalae</taxon>
        <taxon>rosids</taxon>
        <taxon>fabids</taxon>
        <taxon>Cucurbitales</taxon>
        <taxon>Cucurbitaceae</taxon>
        <taxon>Benincaseae</taxon>
        <taxon>Cucumis</taxon>
    </lineage>
</organism>
<evidence type="ECO:0000313" key="1">
    <source>
        <dbReference type="EMBL" id="KGN56238.1"/>
    </source>
</evidence>
<reference evidence="1 2" key="1">
    <citation type="journal article" date="2009" name="Nat. Genet.">
        <title>The genome of the cucumber, Cucumis sativus L.</title>
        <authorList>
            <person name="Huang S."/>
            <person name="Li R."/>
            <person name="Zhang Z."/>
            <person name="Li L."/>
            <person name="Gu X."/>
            <person name="Fan W."/>
            <person name="Lucas W.J."/>
            <person name="Wang X."/>
            <person name="Xie B."/>
            <person name="Ni P."/>
            <person name="Ren Y."/>
            <person name="Zhu H."/>
            <person name="Li J."/>
            <person name="Lin K."/>
            <person name="Jin W."/>
            <person name="Fei Z."/>
            <person name="Li G."/>
            <person name="Staub J."/>
            <person name="Kilian A."/>
            <person name="van der Vossen E.A."/>
            <person name="Wu Y."/>
            <person name="Guo J."/>
            <person name="He J."/>
            <person name="Jia Z."/>
            <person name="Ren Y."/>
            <person name="Tian G."/>
            <person name="Lu Y."/>
            <person name="Ruan J."/>
            <person name="Qian W."/>
            <person name="Wang M."/>
            <person name="Huang Q."/>
            <person name="Li B."/>
            <person name="Xuan Z."/>
            <person name="Cao J."/>
            <person name="Asan"/>
            <person name="Wu Z."/>
            <person name="Zhang J."/>
            <person name="Cai Q."/>
            <person name="Bai Y."/>
            <person name="Zhao B."/>
            <person name="Han Y."/>
            <person name="Li Y."/>
            <person name="Li X."/>
            <person name="Wang S."/>
            <person name="Shi Q."/>
            <person name="Liu S."/>
            <person name="Cho W.K."/>
            <person name="Kim J.Y."/>
            <person name="Xu Y."/>
            <person name="Heller-Uszynska K."/>
            <person name="Miao H."/>
            <person name="Cheng Z."/>
            <person name="Zhang S."/>
            <person name="Wu J."/>
            <person name="Yang Y."/>
            <person name="Kang H."/>
            <person name="Li M."/>
            <person name="Liang H."/>
            <person name="Ren X."/>
            <person name="Shi Z."/>
            <person name="Wen M."/>
            <person name="Jian M."/>
            <person name="Yang H."/>
            <person name="Zhang G."/>
            <person name="Yang Z."/>
            <person name="Chen R."/>
            <person name="Liu S."/>
            <person name="Li J."/>
            <person name="Ma L."/>
            <person name="Liu H."/>
            <person name="Zhou Y."/>
            <person name="Zhao J."/>
            <person name="Fang X."/>
            <person name="Li G."/>
            <person name="Fang L."/>
            <person name="Li Y."/>
            <person name="Liu D."/>
            <person name="Zheng H."/>
            <person name="Zhang Y."/>
            <person name="Qin N."/>
            <person name="Li Z."/>
            <person name="Yang G."/>
            <person name="Yang S."/>
            <person name="Bolund L."/>
            <person name="Kristiansen K."/>
            <person name="Zheng H."/>
            <person name="Li S."/>
            <person name="Zhang X."/>
            <person name="Yang H."/>
            <person name="Wang J."/>
            <person name="Sun R."/>
            <person name="Zhang B."/>
            <person name="Jiang S."/>
            <person name="Wang J."/>
            <person name="Du Y."/>
            <person name="Li S."/>
        </authorList>
    </citation>
    <scope>NUCLEOTIDE SEQUENCE [LARGE SCALE GENOMIC DNA]</scope>
    <source>
        <strain evidence="2">cv. 9930</strain>
    </source>
</reference>
<accession>A0A0A0L390</accession>
<reference evidence="1 2" key="3">
    <citation type="journal article" date="2010" name="BMC Genomics">
        <title>Transcriptome sequencing and comparative analysis of cucumber flowers with different sex types.</title>
        <authorList>
            <person name="Guo S."/>
            <person name="Zheng Y."/>
            <person name="Joung J.G."/>
            <person name="Liu S."/>
            <person name="Zhang Z."/>
            <person name="Crasta O.R."/>
            <person name="Sobral B.W."/>
            <person name="Xu Y."/>
            <person name="Huang S."/>
            <person name="Fei Z."/>
        </authorList>
    </citation>
    <scope>NUCLEOTIDE SEQUENCE [LARGE SCALE GENOMIC DNA]</scope>
    <source>
        <strain evidence="2">cv. 9930</strain>
    </source>
</reference>
<keyword evidence="2" id="KW-1185">Reference proteome</keyword>
<reference evidence="1 2" key="4">
    <citation type="journal article" date="2011" name="BMC Genomics">
        <title>RNA-Seq improves annotation of protein-coding genes in the cucumber genome.</title>
        <authorList>
            <person name="Li Z."/>
            <person name="Zhang Z."/>
            <person name="Yan P."/>
            <person name="Huang S."/>
            <person name="Fei Z."/>
            <person name="Lin K."/>
        </authorList>
    </citation>
    <scope>NUCLEOTIDE SEQUENCE [LARGE SCALE GENOMIC DNA]</scope>
    <source>
        <strain evidence="2">cv. 9930</strain>
    </source>
</reference>